<feature type="transmembrane region" description="Helical" evidence="5">
    <location>
        <begin position="195"/>
        <end position="216"/>
    </location>
</feature>
<sequence>GINGKLNRVTLMLPTMQQSDRWYQKRKATTIIGLLHQAFIYFDYSAVSISALYYYQSDFQEDNPNRLYGITMLAYSVSLLISTPFIGNYIDRTRNVKRMVLTTLTLSVLGNLIYTMTFSKYLPIVGRFLCGLNDGARSSLLGEMSRVYHKRDLGRVISRFQITGIIISSIAPASPIMFIGIQFNIGASWKITENNFIGIFSAILSMLLWIVCYLGMTNLTIDPDYEVVKNEILKDYVESESILSLENEQMLSLLPTYPQNCQNDAKSDVRLPIAQQEGQNSHGNSLDTSFPDKKGSGFCSLDETFYCHEDGSKTVDDKYCQLLNEPTKVDNENLPSNGTKPSSAIWTTFDIIRHFNVLFIILADGILSFQYYQIELLVNMVGVLHFEMTKKELGTTLFIAVLIASVITILIERGSGSNSVVIFYQYVSTFILVVLEELILFAITGSNFTTSIASILLGSTIFFNMMQGCFSGLCCKWLLFAITPSHSASTVESHRYFIESVASSLAFATSGLVFTNLFLVIPFLVITFFAIVFSLLIIQEDIFHEIRKNEKSDTRSHKEGPREM</sequence>
<evidence type="ECO:0000256" key="1">
    <source>
        <dbReference type="ARBA" id="ARBA00004141"/>
    </source>
</evidence>
<protein>
    <submittedName>
        <fullName evidence="6">Uncharacterized protein</fullName>
    </submittedName>
</protein>
<dbReference type="PANTHER" id="PTHR23510:SF16">
    <property type="entry name" value="MAJOR FACILITATOR SUPERFAMILY (MFS) PROFILE DOMAIN-CONTAINING PROTEIN"/>
    <property type="match status" value="1"/>
</dbReference>
<dbReference type="OrthoDB" id="6037872at2759"/>
<evidence type="ECO:0000256" key="4">
    <source>
        <dbReference type="ARBA" id="ARBA00023136"/>
    </source>
</evidence>
<evidence type="ECO:0000313" key="6">
    <source>
        <dbReference type="EnsemblMetazoa" id="CLYHEMP014712.1"/>
    </source>
</evidence>
<proteinExistence type="predicted"/>
<keyword evidence="7" id="KW-1185">Reference proteome</keyword>
<evidence type="ECO:0000256" key="5">
    <source>
        <dbReference type="SAM" id="Phobius"/>
    </source>
</evidence>
<feature type="transmembrane region" description="Helical" evidence="5">
    <location>
        <begin position="520"/>
        <end position="538"/>
    </location>
</feature>
<dbReference type="EnsemblMetazoa" id="CLYHEMT014712.1">
    <property type="protein sequence ID" value="CLYHEMP014712.1"/>
    <property type="gene ID" value="CLYHEMG014712"/>
</dbReference>
<feature type="transmembrane region" description="Helical" evidence="5">
    <location>
        <begin position="67"/>
        <end position="87"/>
    </location>
</feature>
<dbReference type="Gene3D" id="1.20.1250.20">
    <property type="entry name" value="MFS general substrate transporter like domains"/>
    <property type="match status" value="2"/>
</dbReference>
<feature type="transmembrane region" description="Helical" evidence="5">
    <location>
        <begin position="162"/>
        <end position="183"/>
    </location>
</feature>
<feature type="transmembrane region" description="Helical" evidence="5">
    <location>
        <begin position="355"/>
        <end position="373"/>
    </location>
</feature>
<comment type="subcellular location">
    <subcellularLocation>
        <location evidence="1">Membrane</location>
        <topology evidence="1">Multi-pass membrane protein</topology>
    </subcellularLocation>
</comment>
<keyword evidence="2 5" id="KW-0812">Transmembrane</keyword>
<name>A0A7M5WY86_9CNID</name>
<dbReference type="SUPFAM" id="SSF103473">
    <property type="entry name" value="MFS general substrate transporter"/>
    <property type="match status" value="1"/>
</dbReference>
<dbReference type="Proteomes" id="UP000594262">
    <property type="component" value="Unplaced"/>
</dbReference>
<dbReference type="InterPro" id="IPR051068">
    <property type="entry name" value="MFS_Domain-Containing_Protein"/>
</dbReference>
<evidence type="ECO:0000256" key="2">
    <source>
        <dbReference type="ARBA" id="ARBA00022692"/>
    </source>
</evidence>
<evidence type="ECO:0000256" key="3">
    <source>
        <dbReference type="ARBA" id="ARBA00022989"/>
    </source>
</evidence>
<evidence type="ECO:0000313" key="7">
    <source>
        <dbReference type="Proteomes" id="UP000594262"/>
    </source>
</evidence>
<dbReference type="GO" id="GO:0016020">
    <property type="term" value="C:membrane"/>
    <property type="evidence" value="ECO:0007669"/>
    <property type="project" value="UniProtKB-SubCell"/>
</dbReference>
<accession>A0A7M5WY86</accession>
<dbReference type="PANTHER" id="PTHR23510">
    <property type="entry name" value="INNER MEMBRANE TRANSPORT PROTEIN YAJR"/>
    <property type="match status" value="1"/>
</dbReference>
<dbReference type="AlphaFoldDB" id="A0A7M5WY86"/>
<feature type="transmembrane region" description="Helical" evidence="5">
    <location>
        <begin position="31"/>
        <end position="55"/>
    </location>
</feature>
<feature type="transmembrane region" description="Helical" evidence="5">
    <location>
        <begin position="393"/>
        <end position="411"/>
    </location>
</feature>
<keyword evidence="4 5" id="KW-0472">Membrane</keyword>
<dbReference type="InterPro" id="IPR036259">
    <property type="entry name" value="MFS_trans_sf"/>
</dbReference>
<keyword evidence="3 5" id="KW-1133">Transmembrane helix</keyword>
<reference evidence="6" key="1">
    <citation type="submission" date="2021-01" db="UniProtKB">
        <authorList>
            <consortium name="EnsemblMetazoa"/>
        </authorList>
    </citation>
    <scope>IDENTIFICATION</scope>
</reference>
<feature type="transmembrane region" description="Helical" evidence="5">
    <location>
        <begin position="455"/>
        <end position="475"/>
    </location>
</feature>
<organism evidence="6 7">
    <name type="scientific">Clytia hemisphaerica</name>
    <dbReference type="NCBI Taxonomy" id="252671"/>
    <lineage>
        <taxon>Eukaryota</taxon>
        <taxon>Metazoa</taxon>
        <taxon>Cnidaria</taxon>
        <taxon>Hydrozoa</taxon>
        <taxon>Hydroidolina</taxon>
        <taxon>Leptothecata</taxon>
        <taxon>Obeliida</taxon>
        <taxon>Clytiidae</taxon>
        <taxon>Clytia</taxon>
    </lineage>
</organism>
<feature type="transmembrane region" description="Helical" evidence="5">
    <location>
        <begin position="423"/>
        <end position="443"/>
    </location>
</feature>